<evidence type="ECO:0000313" key="2">
    <source>
        <dbReference type="EMBL" id="TKK82588.1"/>
    </source>
</evidence>
<organism evidence="2 3">
    <name type="scientific">Kribbella jiaozuonensis</name>
    <dbReference type="NCBI Taxonomy" id="2575441"/>
    <lineage>
        <taxon>Bacteria</taxon>
        <taxon>Bacillati</taxon>
        <taxon>Actinomycetota</taxon>
        <taxon>Actinomycetes</taxon>
        <taxon>Propionibacteriales</taxon>
        <taxon>Kribbellaceae</taxon>
        <taxon>Kribbella</taxon>
    </lineage>
</organism>
<keyword evidence="1" id="KW-1133">Transmembrane helix</keyword>
<comment type="caution">
    <text evidence="2">The sequence shown here is derived from an EMBL/GenBank/DDBJ whole genome shotgun (WGS) entry which is preliminary data.</text>
</comment>
<keyword evidence="1" id="KW-0812">Transmembrane</keyword>
<evidence type="ECO:0000313" key="3">
    <source>
        <dbReference type="Proteomes" id="UP000305836"/>
    </source>
</evidence>
<feature type="transmembrane region" description="Helical" evidence="1">
    <location>
        <begin position="6"/>
        <end position="26"/>
    </location>
</feature>
<evidence type="ECO:0000256" key="1">
    <source>
        <dbReference type="SAM" id="Phobius"/>
    </source>
</evidence>
<dbReference type="Proteomes" id="UP000305836">
    <property type="component" value="Unassembled WGS sequence"/>
</dbReference>
<accession>A0A4U3M1K9</accession>
<name>A0A4U3M1K9_9ACTN</name>
<gene>
    <name evidence="2" type="ORF">FDA38_07365</name>
</gene>
<dbReference type="RefSeq" id="WP_137253279.1">
    <property type="nucleotide sequence ID" value="NZ_JBHSPQ010000001.1"/>
</dbReference>
<reference evidence="2 3" key="1">
    <citation type="submission" date="2019-04" db="EMBL/GenBank/DDBJ databases">
        <title>Kribbella sp. NEAU-THZ 27 nov., a novel actinomycete isolated from soil.</title>
        <authorList>
            <person name="Duan L."/>
        </authorList>
    </citation>
    <scope>NUCLEOTIDE SEQUENCE [LARGE SCALE GENOMIC DNA]</scope>
    <source>
        <strain evidence="3">NEAU-THZ27</strain>
    </source>
</reference>
<dbReference type="AlphaFoldDB" id="A0A4U3M1K9"/>
<protein>
    <submittedName>
        <fullName evidence="2">Uncharacterized protein</fullName>
    </submittedName>
</protein>
<dbReference type="OrthoDB" id="9924550at2"/>
<keyword evidence="1" id="KW-0472">Membrane</keyword>
<keyword evidence="3" id="KW-1185">Reference proteome</keyword>
<dbReference type="EMBL" id="SZPZ01000001">
    <property type="protein sequence ID" value="TKK82588.1"/>
    <property type="molecule type" value="Genomic_DNA"/>
</dbReference>
<proteinExistence type="predicted"/>
<sequence>MFQEGTNTGGVPVLLVVAAFFGYLAVSGQRLTSLKFGDNEARFDRVADRVARDVLEDPAVPTAVKAEVAEALDSYQGDLPARSRRAIDMAIVEGRREEAYRASALNAFLRDVLPSSVEIQGWTSTYDTNVGRALLFVGEQPGVAVTAGIAPDDESVWSLVLWTAYKEALYLYPPRPVAKSCSSAQDVVPSWAEGFVRIDAGLVSTVMVQWKGPQDNAALAEGLHRVLAMEPFDTDTA</sequence>